<evidence type="ECO:0000313" key="2">
    <source>
        <dbReference type="Proteomes" id="UP001611162"/>
    </source>
</evidence>
<dbReference type="PROSITE" id="PS00018">
    <property type="entry name" value="EF_HAND_1"/>
    <property type="match status" value="1"/>
</dbReference>
<dbReference type="InterPro" id="IPR018247">
    <property type="entry name" value="EF_Hand_1_Ca_BS"/>
</dbReference>
<dbReference type="RefSeq" id="WP_397614295.1">
    <property type="nucleotide sequence ID" value="NZ_JBIRRB010000011.1"/>
</dbReference>
<evidence type="ECO:0000313" key="1">
    <source>
        <dbReference type="EMBL" id="MFI0914301.1"/>
    </source>
</evidence>
<comment type="caution">
    <text evidence="1">The sequence shown here is derived from an EMBL/GenBank/DDBJ whole genome shotgun (WGS) entry which is preliminary data.</text>
</comment>
<dbReference type="EMBL" id="JBIRRB010000011">
    <property type="protein sequence ID" value="MFI0914301.1"/>
    <property type="molecule type" value="Genomic_DNA"/>
</dbReference>
<gene>
    <name evidence="1" type="ORF">ACH4TF_28175</name>
</gene>
<proteinExistence type="predicted"/>
<sequence>MSGSSSSMAVHAELADAILTGSVQAAAATPAVRGADWRLAVVSTVGTDGTVTTSDSIIVRRLDTYLTPTVGDQIILMRSSSGNWITPGRTAPATTAGTWQPLSLNTGWSTFSSAYYTCAYRINGDGTASLSGLARAPASTTGTATVGTLPAAATPAKRARHVTEVAVGVFGVLDINADGTIQITDYSGTASWAALDVATRYRLT</sequence>
<organism evidence="1 2">
    <name type="scientific">Streptomyces abikoensis</name>
    <dbReference type="NCBI Taxonomy" id="97398"/>
    <lineage>
        <taxon>Bacteria</taxon>
        <taxon>Bacillati</taxon>
        <taxon>Actinomycetota</taxon>
        <taxon>Actinomycetes</taxon>
        <taxon>Kitasatosporales</taxon>
        <taxon>Streptomycetaceae</taxon>
        <taxon>Streptomyces</taxon>
    </lineage>
</organism>
<dbReference type="Proteomes" id="UP001611162">
    <property type="component" value="Unassembled WGS sequence"/>
</dbReference>
<keyword evidence="2" id="KW-1185">Reference proteome</keyword>
<protein>
    <submittedName>
        <fullName evidence="1">Uncharacterized protein</fullName>
    </submittedName>
</protein>
<reference evidence="1 2" key="1">
    <citation type="submission" date="2024-10" db="EMBL/GenBank/DDBJ databases">
        <title>The Natural Products Discovery Center: Release of the First 8490 Sequenced Strains for Exploring Actinobacteria Biosynthetic Diversity.</title>
        <authorList>
            <person name="Kalkreuter E."/>
            <person name="Kautsar S.A."/>
            <person name="Yang D."/>
            <person name="Bader C.D."/>
            <person name="Teijaro C.N."/>
            <person name="Fluegel L."/>
            <person name="Davis C.M."/>
            <person name="Simpson J.R."/>
            <person name="Lauterbach L."/>
            <person name="Steele A.D."/>
            <person name="Gui C."/>
            <person name="Meng S."/>
            <person name="Li G."/>
            <person name="Viehrig K."/>
            <person name="Ye F."/>
            <person name="Su P."/>
            <person name="Kiefer A.F."/>
            <person name="Nichols A."/>
            <person name="Cepeda A.J."/>
            <person name="Yan W."/>
            <person name="Fan B."/>
            <person name="Jiang Y."/>
            <person name="Adhikari A."/>
            <person name="Zheng C.-J."/>
            <person name="Schuster L."/>
            <person name="Cowan T.M."/>
            <person name="Smanski M.J."/>
            <person name="Chevrette M.G."/>
            <person name="De Carvalho L.P.S."/>
            <person name="Shen B."/>
        </authorList>
    </citation>
    <scope>NUCLEOTIDE SEQUENCE [LARGE SCALE GENOMIC DNA]</scope>
    <source>
        <strain evidence="1 2">NPDC020979</strain>
    </source>
</reference>
<accession>A0ABW7T9T9</accession>
<name>A0ABW7T9T9_9ACTN</name>